<organism evidence="1">
    <name type="scientific">Fagus sylvatica</name>
    <name type="common">Beechnut</name>
    <dbReference type="NCBI Taxonomy" id="28930"/>
    <lineage>
        <taxon>Eukaryota</taxon>
        <taxon>Viridiplantae</taxon>
        <taxon>Streptophyta</taxon>
        <taxon>Embryophyta</taxon>
        <taxon>Tracheophyta</taxon>
        <taxon>Spermatophyta</taxon>
        <taxon>Magnoliopsida</taxon>
        <taxon>eudicotyledons</taxon>
        <taxon>Gunneridae</taxon>
        <taxon>Pentapetalae</taxon>
        <taxon>rosids</taxon>
        <taxon>fabids</taxon>
        <taxon>Fagales</taxon>
        <taxon>Fagaceae</taxon>
        <taxon>Fagus</taxon>
    </lineage>
</organism>
<name>A0A2N9ILV1_FAGSY</name>
<gene>
    <name evidence="1" type="ORF">FSB_LOCUS52843</name>
</gene>
<sequence length="83" mass="9434">MIGRFRAATTIPILSHFPFYFFFIRSGFVRMGLAGGFGWFEPSTDSLSFVDTSVPFLWASRSSTTVDVWWVSGLETSSSLRFY</sequence>
<proteinExistence type="predicted"/>
<evidence type="ECO:0000313" key="1">
    <source>
        <dbReference type="EMBL" id="SPD24961.1"/>
    </source>
</evidence>
<reference evidence="1" key="1">
    <citation type="submission" date="2018-02" db="EMBL/GenBank/DDBJ databases">
        <authorList>
            <person name="Cohen D.B."/>
            <person name="Kent A.D."/>
        </authorList>
    </citation>
    <scope>NUCLEOTIDE SEQUENCE</scope>
</reference>
<dbReference type="AlphaFoldDB" id="A0A2N9ILV1"/>
<protein>
    <submittedName>
        <fullName evidence="1">Uncharacterized protein</fullName>
    </submittedName>
</protein>
<dbReference type="EMBL" id="OIVN01006046">
    <property type="protein sequence ID" value="SPD24961.1"/>
    <property type="molecule type" value="Genomic_DNA"/>
</dbReference>
<accession>A0A2N9ILV1</accession>